<feature type="domain" description="NAD-dependent epimerase/dehydratase" evidence="1">
    <location>
        <begin position="4"/>
        <end position="228"/>
    </location>
</feature>
<dbReference type="Gene3D" id="3.40.50.720">
    <property type="entry name" value="NAD(P)-binding Rossmann-like Domain"/>
    <property type="match status" value="1"/>
</dbReference>
<protein>
    <submittedName>
        <fullName evidence="2">NAD(P)-dependent oxidoreductase</fullName>
    </submittedName>
</protein>
<accession>A0ABV1YZ40</accession>
<name>A0ABV1YZ40_9HYPH</name>
<dbReference type="EMBL" id="JAMYQB010000009">
    <property type="protein sequence ID" value="MER9405005.1"/>
    <property type="molecule type" value="Genomic_DNA"/>
</dbReference>
<comment type="caution">
    <text evidence="2">The sequence shown here is derived from an EMBL/GenBank/DDBJ whole genome shotgun (WGS) entry which is preliminary data.</text>
</comment>
<dbReference type="InterPro" id="IPR001509">
    <property type="entry name" value="Epimerase_deHydtase"/>
</dbReference>
<proteinExistence type="predicted"/>
<dbReference type="InterPro" id="IPR050177">
    <property type="entry name" value="Lipid_A_modif_metabolic_enz"/>
</dbReference>
<evidence type="ECO:0000313" key="3">
    <source>
        <dbReference type="Proteomes" id="UP001433071"/>
    </source>
</evidence>
<dbReference type="PANTHER" id="PTHR43245:SF24">
    <property type="entry name" value="DEHYDROGENASE"/>
    <property type="match status" value="1"/>
</dbReference>
<keyword evidence="3" id="KW-1185">Reference proteome</keyword>
<dbReference type="PANTHER" id="PTHR43245">
    <property type="entry name" value="BIFUNCTIONAL POLYMYXIN RESISTANCE PROTEIN ARNA"/>
    <property type="match status" value="1"/>
</dbReference>
<dbReference type="RefSeq" id="WP_352557988.1">
    <property type="nucleotide sequence ID" value="NZ_JAMYQB010000009.1"/>
</dbReference>
<organism evidence="2 3">
    <name type="scientific">Mesorhizobium caraganae</name>
    <dbReference type="NCBI Taxonomy" id="483206"/>
    <lineage>
        <taxon>Bacteria</taxon>
        <taxon>Pseudomonadati</taxon>
        <taxon>Pseudomonadota</taxon>
        <taxon>Alphaproteobacteria</taxon>
        <taxon>Hyphomicrobiales</taxon>
        <taxon>Phyllobacteriaceae</taxon>
        <taxon>Mesorhizobium</taxon>
    </lineage>
</organism>
<sequence length="332" mass="35465">MGRVFVTGASGFLGAHVLARLAAMGTPALGLGRDAERCAALEAAGHEVVRLDLSQPFDAAAERDLGTVDAIVHCAALSAPFGRLADFETANVVATHNLVDFARRQGVHRFVHISSPTVCFAYRDQLGVREDTDLPPPVNHYARTKRQAEEIVLAAPETGPVVLRPRGIYGAGDRTLLPRLLQVARQRPLPLFRDGQARIDLTYIDDVVDAVLAALSAGSTAEGQIFNVSGGEVVPVRRIAEAACACAGVQPRWRKMPLLPAMLAAGLAETVAELLPGRPEPPVTRYGLGLFAYAQSLDIAKARRILGWAPKVSFEEGLDRTFGKAAENRGLA</sequence>
<reference evidence="2 3" key="1">
    <citation type="journal article" date="2024" name="Proc. Natl. Acad. Sci. U.S.A.">
        <title>The evolutionary genomics of adaptation to stress in wild rhizobium bacteria.</title>
        <authorList>
            <person name="Kehlet-Delgado H."/>
            <person name="Montoya A.P."/>
            <person name="Jensen K.T."/>
            <person name="Wendlandt C.E."/>
            <person name="Dexheimer C."/>
            <person name="Roberts M."/>
            <person name="Torres Martinez L."/>
            <person name="Friesen M.L."/>
            <person name="Griffitts J.S."/>
            <person name="Porter S.S."/>
        </authorList>
    </citation>
    <scope>NUCLEOTIDE SEQUENCE [LARGE SCALE GENOMIC DNA]</scope>
    <source>
        <strain evidence="2 3">M0641</strain>
    </source>
</reference>
<evidence type="ECO:0000313" key="2">
    <source>
        <dbReference type="EMBL" id="MER9405005.1"/>
    </source>
</evidence>
<gene>
    <name evidence="2" type="ORF">NKI36_13195</name>
</gene>
<dbReference type="SUPFAM" id="SSF51735">
    <property type="entry name" value="NAD(P)-binding Rossmann-fold domains"/>
    <property type="match status" value="1"/>
</dbReference>
<evidence type="ECO:0000259" key="1">
    <source>
        <dbReference type="Pfam" id="PF01370"/>
    </source>
</evidence>
<dbReference type="InterPro" id="IPR036291">
    <property type="entry name" value="NAD(P)-bd_dom_sf"/>
</dbReference>
<dbReference type="Proteomes" id="UP001433071">
    <property type="component" value="Unassembled WGS sequence"/>
</dbReference>
<dbReference type="Pfam" id="PF01370">
    <property type="entry name" value="Epimerase"/>
    <property type="match status" value="1"/>
</dbReference>